<comment type="caution">
    <text evidence="2">The sequence shown here is derived from an EMBL/GenBank/DDBJ whole genome shotgun (WGS) entry which is preliminary data.</text>
</comment>
<gene>
    <name evidence="2" type="ORF">ACFQGD_11180</name>
</gene>
<evidence type="ECO:0000256" key="1">
    <source>
        <dbReference type="SAM" id="MobiDB-lite"/>
    </source>
</evidence>
<keyword evidence="3" id="KW-1185">Reference proteome</keyword>
<evidence type="ECO:0000313" key="2">
    <source>
        <dbReference type="EMBL" id="MFC6867710.1"/>
    </source>
</evidence>
<evidence type="ECO:0000313" key="3">
    <source>
        <dbReference type="Proteomes" id="UP001596337"/>
    </source>
</evidence>
<feature type="compositionally biased region" description="Low complexity" evidence="1">
    <location>
        <begin position="102"/>
        <end position="117"/>
    </location>
</feature>
<proteinExistence type="predicted"/>
<name>A0ABW2BZF5_9PSEU</name>
<feature type="compositionally biased region" description="Basic residues" evidence="1">
    <location>
        <begin position="91"/>
        <end position="101"/>
    </location>
</feature>
<dbReference type="EMBL" id="JBHSXX010000001">
    <property type="protein sequence ID" value="MFC6867710.1"/>
    <property type="molecule type" value="Genomic_DNA"/>
</dbReference>
<dbReference type="RefSeq" id="WP_345400495.1">
    <property type="nucleotide sequence ID" value="NZ_BAABLA010000100.1"/>
</dbReference>
<accession>A0ABW2BZF5</accession>
<dbReference type="Proteomes" id="UP001596337">
    <property type="component" value="Unassembled WGS sequence"/>
</dbReference>
<organism evidence="2 3">
    <name type="scientific">Haloechinothrix salitolerans</name>
    <dbReference type="NCBI Taxonomy" id="926830"/>
    <lineage>
        <taxon>Bacteria</taxon>
        <taxon>Bacillati</taxon>
        <taxon>Actinomycetota</taxon>
        <taxon>Actinomycetes</taxon>
        <taxon>Pseudonocardiales</taxon>
        <taxon>Pseudonocardiaceae</taxon>
        <taxon>Haloechinothrix</taxon>
    </lineage>
</organism>
<sequence length="151" mass="16174">MKGTTTMATTDEIERRVEQADAARSAKRSATAKRVGELAQQRAAIAEQLSDIERELGDVLAESTDVMEIAELASFTDIPAADLNRWLNSRKTARPKRKKPAGRASSTKTATSPASSTRDTPTADAPSTRREPPAPRNDSANAPEPVTTEVG</sequence>
<feature type="region of interest" description="Disordered" evidence="1">
    <location>
        <begin position="80"/>
        <end position="151"/>
    </location>
</feature>
<feature type="region of interest" description="Disordered" evidence="1">
    <location>
        <begin position="1"/>
        <end position="36"/>
    </location>
</feature>
<reference evidence="3" key="1">
    <citation type="journal article" date="2019" name="Int. J. Syst. Evol. Microbiol.">
        <title>The Global Catalogue of Microorganisms (GCM) 10K type strain sequencing project: providing services to taxonomists for standard genome sequencing and annotation.</title>
        <authorList>
            <consortium name="The Broad Institute Genomics Platform"/>
            <consortium name="The Broad Institute Genome Sequencing Center for Infectious Disease"/>
            <person name="Wu L."/>
            <person name="Ma J."/>
        </authorList>
    </citation>
    <scope>NUCLEOTIDE SEQUENCE [LARGE SCALE GENOMIC DNA]</scope>
    <source>
        <strain evidence="3">KCTC 32255</strain>
    </source>
</reference>
<feature type="compositionally biased region" description="Basic and acidic residues" evidence="1">
    <location>
        <begin position="12"/>
        <end position="21"/>
    </location>
</feature>
<protein>
    <submittedName>
        <fullName evidence="2">Uncharacterized protein</fullName>
    </submittedName>
</protein>